<evidence type="ECO:0000313" key="3">
    <source>
        <dbReference type="EMBL" id="SEN80634.1"/>
    </source>
</evidence>
<dbReference type="RefSeq" id="WP_051500453.1">
    <property type="nucleotide sequence ID" value="NZ_CP076607.1"/>
</dbReference>
<proteinExistence type="predicted"/>
<dbReference type="EMBL" id="FODH01000003">
    <property type="protein sequence ID" value="SEN80634.1"/>
    <property type="molecule type" value="Genomic_DNA"/>
</dbReference>
<accession>A0A1H8JIJ9</accession>
<evidence type="ECO:0000313" key="4">
    <source>
        <dbReference type="Proteomes" id="UP000198809"/>
    </source>
</evidence>
<reference evidence="2 5" key="2">
    <citation type="submission" date="2021-06" db="EMBL/GenBank/DDBJ databases">
        <title>Whole genome sequence of Paenibacillus sophorae DSM23020 for comparative genomics.</title>
        <authorList>
            <person name="Kim M.-J."/>
            <person name="Lee G."/>
            <person name="Shin J.-H."/>
        </authorList>
    </citation>
    <scope>NUCLEOTIDE SEQUENCE [LARGE SCALE GENOMIC DNA]</scope>
    <source>
        <strain evidence="2 5">DSM 23020</strain>
    </source>
</reference>
<feature type="transmembrane region" description="Helical" evidence="1">
    <location>
        <begin position="182"/>
        <end position="199"/>
    </location>
</feature>
<feature type="transmembrane region" description="Helical" evidence="1">
    <location>
        <begin position="6"/>
        <end position="27"/>
    </location>
</feature>
<protein>
    <submittedName>
        <fullName evidence="3">Uncharacterized protein</fullName>
    </submittedName>
</protein>
<feature type="transmembrane region" description="Helical" evidence="1">
    <location>
        <begin position="160"/>
        <end position="176"/>
    </location>
</feature>
<organism evidence="3 4">
    <name type="scientific">Paenibacillus sophorae</name>
    <dbReference type="NCBI Taxonomy" id="1333845"/>
    <lineage>
        <taxon>Bacteria</taxon>
        <taxon>Bacillati</taxon>
        <taxon>Bacillota</taxon>
        <taxon>Bacilli</taxon>
        <taxon>Bacillales</taxon>
        <taxon>Paenibacillaceae</taxon>
        <taxon>Paenibacillus</taxon>
    </lineage>
</organism>
<dbReference type="STRING" id="1333845.SAMN04487895_10341"/>
<evidence type="ECO:0000313" key="2">
    <source>
        <dbReference type="EMBL" id="QWU13377.1"/>
    </source>
</evidence>
<keyword evidence="1" id="KW-0812">Transmembrane</keyword>
<dbReference type="EMBL" id="CP076607">
    <property type="protein sequence ID" value="QWU13377.1"/>
    <property type="molecule type" value="Genomic_DNA"/>
</dbReference>
<feature type="transmembrane region" description="Helical" evidence="1">
    <location>
        <begin position="58"/>
        <end position="78"/>
    </location>
</feature>
<feature type="transmembrane region" description="Helical" evidence="1">
    <location>
        <begin position="90"/>
        <end position="110"/>
    </location>
</feature>
<gene>
    <name evidence="2" type="ORF">KP014_15355</name>
    <name evidence="3" type="ORF">SAMN04487895_10341</name>
</gene>
<evidence type="ECO:0000313" key="5">
    <source>
        <dbReference type="Proteomes" id="UP000683429"/>
    </source>
</evidence>
<keyword evidence="5" id="KW-1185">Reference proteome</keyword>
<dbReference type="Proteomes" id="UP000198809">
    <property type="component" value="Unassembled WGS sequence"/>
</dbReference>
<dbReference type="AlphaFoldDB" id="A0A1H8JIJ9"/>
<keyword evidence="1" id="KW-0472">Membrane</keyword>
<sequence>MSLEPILFMIFSSIETFSLYFMIMCLFRFKWKKHAWQALFIILPLNLQSYLLRNDLDMGNIASLVLIIVFIIFFTSVVKMPIIISMMATILGFIIFALIQSAFMLSIFGSQSAIENSHINGYLLQLITATFNFLFFYFIYLKGKGFTFDIEKLRFKIEDIILLVLIIAFLLGISVLLYFKEIYLHILFFVPISAFLLYYSRKREHEND</sequence>
<keyword evidence="1" id="KW-1133">Transmembrane helix</keyword>
<dbReference type="OrthoDB" id="2678566at2"/>
<feature type="transmembrane region" description="Helical" evidence="1">
    <location>
        <begin position="34"/>
        <end position="52"/>
    </location>
</feature>
<name>A0A1H8JIJ9_9BACL</name>
<feature type="transmembrane region" description="Helical" evidence="1">
    <location>
        <begin position="122"/>
        <end position="140"/>
    </location>
</feature>
<evidence type="ECO:0000256" key="1">
    <source>
        <dbReference type="SAM" id="Phobius"/>
    </source>
</evidence>
<dbReference type="Proteomes" id="UP000683429">
    <property type="component" value="Chromosome"/>
</dbReference>
<reference evidence="3 4" key="1">
    <citation type="submission" date="2016-10" db="EMBL/GenBank/DDBJ databases">
        <authorList>
            <person name="de Groot N.N."/>
        </authorList>
    </citation>
    <scope>NUCLEOTIDE SEQUENCE [LARGE SCALE GENOMIC DNA]</scope>
    <source>
        <strain evidence="3 4">CGMCC 1.10238</strain>
    </source>
</reference>